<dbReference type="AlphaFoldDB" id="A0A5C1QQW6"/>
<dbReference type="InterPro" id="IPR035923">
    <property type="entry name" value="TT1751-like_sf"/>
</dbReference>
<dbReference type="RefSeq" id="WP_149487035.1">
    <property type="nucleotide sequence ID" value="NZ_CP036150.1"/>
</dbReference>
<organism evidence="2 3">
    <name type="scientific">Oceanispirochaeta crateris</name>
    <dbReference type="NCBI Taxonomy" id="2518645"/>
    <lineage>
        <taxon>Bacteria</taxon>
        <taxon>Pseudomonadati</taxon>
        <taxon>Spirochaetota</taxon>
        <taxon>Spirochaetia</taxon>
        <taxon>Spirochaetales</taxon>
        <taxon>Spirochaetaceae</taxon>
        <taxon>Oceanispirochaeta</taxon>
    </lineage>
</organism>
<name>A0A5C1QQW6_9SPIO</name>
<dbReference type="KEGG" id="ock:EXM22_13490"/>
<evidence type="ECO:0000259" key="1">
    <source>
        <dbReference type="Pfam" id="PF03625"/>
    </source>
</evidence>
<feature type="domain" description="DUF302" evidence="1">
    <location>
        <begin position="12"/>
        <end position="48"/>
    </location>
</feature>
<dbReference type="Pfam" id="PF03625">
    <property type="entry name" value="DUF302"/>
    <property type="match status" value="1"/>
</dbReference>
<accession>A0A5C1QQW6</accession>
<reference evidence="2 3" key="1">
    <citation type="submission" date="2019-02" db="EMBL/GenBank/DDBJ databases">
        <title>Complete Genome Sequence and Methylome Analysis of free living Spirochaetas.</title>
        <authorList>
            <person name="Fomenkov A."/>
            <person name="Dubinina G."/>
            <person name="Leshcheva N."/>
            <person name="Mikheeva N."/>
            <person name="Grabovich M."/>
            <person name="Vincze T."/>
            <person name="Roberts R.J."/>
        </authorList>
    </citation>
    <scope>NUCLEOTIDE SEQUENCE [LARGE SCALE GENOMIC DNA]</scope>
    <source>
        <strain evidence="2 3">K2</strain>
    </source>
</reference>
<dbReference type="InterPro" id="IPR005180">
    <property type="entry name" value="DUF302"/>
</dbReference>
<proteinExistence type="predicted"/>
<dbReference type="Gene3D" id="3.30.310.70">
    <property type="entry name" value="TT1751-like domain"/>
    <property type="match status" value="1"/>
</dbReference>
<sequence length="65" mass="7318">MGALDWKIPAVHDLQTTMAKFDKDVKKVKIFELCHPDHAGEILAENDESICLNKSNHLRIKCNSG</sequence>
<gene>
    <name evidence="2" type="ORF">EXM22_13490</name>
</gene>
<dbReference type="SUPFAM" id="SSF103247">
    <property type="entry name" value="TT1751-like"/>
    <property type="match status" value="1"/>
</dbReference>
<dbReference type="EMBL" id="CP036150">
    <property type="protein sequence ID" value="QEN08956.1"/>
    <property type="molecule type" value="Genomic_DNA"/>
</dbReference>
<dbReference type="OrthoDB" id="9791067at2"/>
<keyword evidence="3" id="KW-1185">Reference proteome</keyword>
<evidence type="ECO:0000313" key="3">
    <source>
        <dbReference type="Proteomes" id="UP000324209"/>
    </source>
</evidence>
<evidence type="ECO:0000313" key="2">
    <source>
        <dbReference type="EMBL" id="QEN08956.1"/>
    </source>
</evidence>
<dbReference type="Proteomes" id="UP000324209">
    <property type="component" value="Chromosome"/>
</dbReference>
<protein>
    <submittedName>
        <fullName evidence="2">DUF302 domain-containing protein</fullName>
    </submittedName>
</protein>